<evidence type="ECO:0000313" key="1">
    <source>
        <dbReference type="EMBL" id="KRY89531.1"/>
    </source>
</evidence>
<dbReference type="AlphaFoldDB" id="A0A0V1FU36"/>
<accession>A0A0V1FU36</accession>
<keyword evidence="2" id="KW-1185">Reference proteome</keyword>
<name>A0A0V1FU36_TRIPS</name>
<reference evidence="1 2" key="1">
    <citation type="submission" date="2015-01" db="EMBL/GenBank/DDBJ databases">
        <title>Evolution of Trichinella species and genotypes.</title>
        <authorList>
            <person name="Korhonen P.K."/>
            <person name="Edoardo P."/>
            <person name="Giuseppe L.R."/>
            <person name="Gasser R.B."/>
        </authorList>
    </citation>
    <scope>NUCLEOTIDE SEQUENCE [LARGE SCALE GENOMIC DNA]</scope>
    <source>
        <strain evidence="1">ISS470</strain>
    </source>
</reference>
<sequence>MDQRHQKLEDAQMFQFQSGKKLHRSCYSCFEDTTPPVTGGLKICSQNVASFRHLPACLLACLLISTMSRDTAFLISFNRKAQQDIELPFY</sequence>
<evidence type="ECO:0000313" key="2">
    <source>
        <dbReference type="Proteomes" id="UP000054995"/>
    </source>
</evidence>
<comment type="caution">
    <text evidence="1">The sequence shown here is derived from an EMBL/GenBank/DDBJ whole genome shotgun (WGS) entry which is preliminary data.</text>
</comment>
<gene>
    <name evidence="1" type="ORF">T4D_13657</name>
</gene>
<proteinExistence type="predicted"/>
<organism evidence="1 2">
    <name type="scientific">Trichinella pseudospiralis</name>
    <name type="common">Parasitic roundworm</name>
    <dbReference type="NCBI Taxonomy" id="6337"/>
    <lineage>
        <taxon>Eukaryota</taxon>
        <taxon>Metazoa</taxon>
        <taxon>Ecdysozoa</taxon>
        <taxon>Nematoda</taxon>
        <taxon>Enoplea</taxon>
        <taxon>Dorylaimia</taxon>
        <taxon>Trichinellida</taxon>
        <taxon>Trichinellidae</taxon>
        <taxon>Trichinella</taxon>
    </lineage>
</organism>
<protein>
    <submittedName>
        <fullName evidence="1">Uncharacterized protein</fullName>
    </submittedName>
</protein>
<dbReference type="EMBL" id="JYDT01000030">
    <property type="protein sequence ID" value="KRY89531.1"/>
    <property type="molecule type" value="Genomic_DNA"/>
</dbReference>
<dbReference type="Proteomes" id="UP000054995">
    <property type="component" value="Unassembled WGS sequence"/>
</dbReference>